<evidence type="ECO:0000313" key="2">
    <source>
        <dbReference type="EMBL" id="KAG0496371.1"/>
    </source>
</evidence>
<keyword evidence="3" id="KW-1185">Reference proteome</keyword>
<keyword evidence="1" id="KW-0732">Signal</keyword>
<gene>
    <name evidence="2" type="ORF">HPP92_001062</name>
</gene>
<evidence type="ECO:0000313" key="3">
    <source>
        <dbReference type="Proteomes" id="UP000636800"/>
    </source>
</evidence>
<feature type="chain" id="PRO_5032797556" description="RNase H type-1 domain-containing protein" evidence="1">
    <location>
        <begin position="29"/>
        <end position="131"/>
    </location>
</feature>
<organism evidence="2 3">
    <name type="scientific">Vanilla planifolia</name>
    <name type="common">Vanilla</name>
    <dbReference type="NCBI Taxonomy" id="51239"/>
    <lineage>
        <taxon>Eukaryota</taxon>
        <taxon>Viridiplantae</taxon>
        <taxon>Streptophyta</taxon>
        <taxon>Embryophyta</taxon>
        <taxon>Tracheophyta</taxon>
        <taxon>Spermatophyta</taxon>
        <taxon>Magnoliopsida</taxon>
        <taxon>Liliopsida</taxon>
        <taxon>Asparagales</taxon>
        <taxon>Orchidaceae</taxon>
        <taxon>Vanilloideae</taxon>
        <taxon>Vanilleae</taxon>
        <taxon>Vanilla</taxon>
    </lineage>
</organism>
<name>A0A835RQD1_VANPL</name>
<accession>A0A835RQD1</accession>
<dbReference type="EMBL" id="JADCNL010000001">
    <property type="protein sequence ID" value="KAG0496371.1"/>
    <property type="molecule type" value="Genomic_DNA"/>
</dbReference>
<evidence type="ECO:0000256" key="1">
    <source>
        <dbReference type="SAM" id="SignalP"/>
    </source>
</evidence>
<protein>
    <recommendedName>
        <fullName evidence="4">RNase H type-1 domain-containing protein</fullName>
    </recommendedName>
</protein>
<feature type="signal peptide" evidence="1">
    <location>
        <begin position="1"/>
        <end position="28"/>
    </location>
</feature>
<comment type="caution">
    <text evidence="2">The sequence shown here is derived from an EMBL/GenBank/DDBJ whole genome shotgun (WGS) entry which is preliminary data.</text>
</comment>
<proteinExistence type="predicted"/>
<sequence length="131" mass="14845">MAFPLFFFRVLFVLRLLLLLLLLPRRNCFKEAACRDRRTAISLSIANKLSALQEVCTLISHPPVEGFFAEAIKRMRSLNTLRSSHIYREGNAPIDWVACAVCCSDFAWGWGVPLPKPLPKCLLSDFMLDSS</sequence>
<dbReference type="Proteomes" id="UP000636800">
    <property type="component" value="Chromosome 1"/>
</dbReference>
<dbReference type="AlphaFoldDB" id="A0A835RQD1"/>
<reference evidence="2 3" key="1">
    <citation type="journal article" date="2020" name="Nat. Food">
        <title>A phased Vanilla planifolia genome enables genetic improvement of flavour and production.</title>
        <authorList>
            <person name="Hasing T."/>
            <person name="Tang H."/>
            <person name="Brym M."/>
            <person name="Khazi F."/>
            <person name="Huang T."/>
            <person name="Chambers A.H."/>
        </authorList>
    </citation>
    <scope>NUCLEOTIDE SEQUENCE [LARGE SCALE GENOMIC DNA]</scope>
    <source>
        <tissue evidence="2">Leaf</tissue>
    </source>
</reference>
<evidence type="ECO:0008006" key="4">
    <source>
        <dbReference type="Google" id="ProtNLM"/>
    </source>
</evidence>